<dbReference type="AGR" id="WB:WBGene00013566"/>
<dbReference type="PANTHER" id="PTHR35855">
    <property type="entry name" value="PROTEIN CBG11437-RELATED"/>
    <property type="match status" value="1"/>
</dbReference>
<evidence type="ECO:0000256" key="3">
    <source>
        <dbReference type="SAM" id="SignalP"/>
    </source>
</evidence>
<feature type="transmembrane region" description="Helical" evidence="2">
    <location>
        <begin position="175"/>
        <end position="194"/>
    </location>
</feature>
<keyword evidence="2" id="KW-0812">Transmembrane</keyword>
<keyword evidence="2" id="KW-1133">Transmembrane helix</keyword>
<proteinExistence type="predicted"/>
<dbReference type="AlphaFoldDB" id="G5ED49"/>
<evidence type="ECO:0000313" key="4">
    <source>
        <dbReference type="EMBL" id="CAA21758.1"/>
    </source>
</evidence>
<evidence type="ECO:0000256" key="2">
    <source>
        <dbReference type="SAM" id="Phobius"/>
    </source>
</evidence>
<protein>
    <submittedName>
        <fullName evidence="4">Si:dkey-194e6.1</fullName>
    </submittedName>
</protein>
<dbReference type="OrthoDB" id="5849774at2759"/>
<dbReference type="InterPro" id="IPR053132">
    <property type="entry name" value="Mesendoderm_Regulator"/>
</dbReference>
<name>G5ED49_CAEEL</name>
<feature type="signal peptide" evidence="3">
    <location>
        <begin position="1"/>
        <end position="21"/>
    </location>
</feature>
<organism evidence="4 5">
    <name type="scientific">Caenorhabditis elegans</name>
    <dbReference type="NCBI Taxonomy" id="6239"/>
    <lineage>
        <taxon>Eukaryota</taxon>
        <taxon>Metazoa</taxon>
        <taxon>Ecdysozoa</taxon>
        <taxon>Nematoda</taxon>
        <taxon>Chromadorea</taxon>
        <taxon>Rhabditida</taxon>
        <taxon>Rhabditina</taxon>
        <taxon>Rhabditomorpha</taxon>
        <taxon>Rhabditoidea</taxon>
        <taxon>Rhabditidae</taxon>
        <taxon>Peloderinae</taxon>
        <taxon>Caenorhabditis</taxon>
    </lineage>
</organism>
<dbReference type="GeneID" id="190715"/>
<keyword evidence="2" id="KW-0472">Membrane</keyword>
<keyword evidence="5" id="KW-1185">Reference proteome</keyword>
<dbReference type="InParanoid" id="G5ED49"/>
<dbReference type="PhylomeDB" id="G5ED49"/>
<dbReference type="OMA" id="CTICILI"/>
<evidence type="ECO:0000256" key="1">
    <source>
        <dbReference type="SAM" id="MobiDB-lite"/>
    </source>
</evidence>
<dbReference type="EMBL" id="BX284605">
    <property type="protein sequence ID" value="CAA21758.1"/>
    <property type="molecule type" value="Genomic_DNA"/>
</dbReference>
<accession>G5ED49</accession>
<dbReference type="eggNOG" id="ENOG502RVVX">
    <property type="taxonomic scope" value="Eukaryota"/>
</dbReference>
<feature type="chain" id="PRO_5003475891" evidence="3">
    <location>
        <begin position="22"/>
        <end position="238"/>
    </location>
</feature>
<dbReference type="WormBase" id="Y75B12A.2">
    <property type="protein sequence ID" value="CE19269"/>
    <property type="gene ID" value="WBGene00013566"/>
</dbReference>
<dbReference type="PIR" id="T24314">
    <property type="entry name" value="T24314"/>
</dbReference>
<dbReference type="FunCoup" id="G5ED49">
    <property type="interactions" value="268"/>
</dbReference>
<dbReference type="Bgee" id="WBGene00013566">
    <property type="expression patterns" value="Expressed in embryo"/>
</dbReference>
<keyword evidence="3" id="KW-0732">Signal</keyword>
<dbReference type="KEGG" id="cel:CELE_Y75B12A.2"/>
<dbReference type="PaxDb" id="6239-Y75B12A.2"/>
<dbReference type="PANTHER" id="PTHR35855:SF1">
    <property type="entry name" value="CUB DOMAIN-CONTAINING PROTEIN-RELATED"/>
    <property type="match status" value="1"/>
</dbReference>
<evidence type="ECO:0000313" key="5">
    <source>
        <dbReference type="Proteomes" id="UP000001940"/>
    </source>
</evidence>
<reference evidence="4 5" key="1">
    <citation type="journal article" date="1998" name="Science">
        <title>Genome sequence of the nematode C. elegans: a platform for investigating biology.</title>
        <authorList>
            <consortium name="The C. elegans sequencing consortium"/>
            <person name="Sulson J.E."/>
            <person name="Waterston R."/>
        </authorList>
    </citation>
    <scope>NUCLEOTIDE SEQUENCE [LARGE SCALE GENOMIC DNA]</scope>
    <source>
        <strain evidence="4 5">Bristol N2</strain>
    </source>
</reference>
<evidence type="ECO:0000313" key="6">
    <source>
        <dbReference type="WormBase" id="Y75B12A.2"/>
    </source>
</evidence>
<dbReference type="CTD" id="190715"/>
<sequence length="238" mass="26426">MCSYSLAPAIFCLFFIPMVSATGHLRLELTASSHFSLHLSTNSSLQIVELAMGSTRTLSFHPKDHQETLEIVFSKEFNFPLKYAYKMETDDSSYQTFAFTDIVLLVKSTFKCDAGFNGKSCQEKTTSTTTTTSTKTEIQTTTTTVLISEVPSTTPIINAAAFQQFDNSNTIMCSVLIIVTATLLVLVLIAFFLLKFQKKNVYIRPGTPNLEKCPMKLEDSGFSSPTSPRYTAEPHSLF</sequence>
<gene>
    <name evidence="4" type="ORF">CELE_Y75B12A.2</name>
    <name evidence="4 6" type="ORF">Y75B12A.2</name>
</gene>
<dbReference type="HOGENOM" id="CLU_101517_0_0_1"/>
<dbReference type="RefSeq" id="NP_506725.1">
    <property type="nucleotide sequence ID" value="NM_074324.1"/>
</dbReference>
<feature type="region of interest" description="Disordered" evidence="1">
    <location>
        <begin position="217"/>
        <end position="238"/>
    </location>
</feature>
<dbReference type="Proteomes" id="UP000001940">
    <property type="component" value="Chromosome V"/>
</dbReference>